<dbReference type="Proteomes" id="UP000265520">
    <property type="component" value="Unassembled WGS sequence"/>
</dbReference>
<keyword evidence="2" id="KW-1185">Reference proteome</keyword>
<feature type="non-terminal residue" evidence="1">
    <location>
        <position position="35"/>
    </location>
</feature>
<dbReference type="EMBL" id="LXQA011128400">
    <property type="protein sequence ID" value="MCI85973.1"/>
    <property type="molecule type" value="Genomic_DNA"/>
</dbReference>
<reference evidence="1 2" key="1">
    <citation type="journal article" date="2018" name="Front. Plant Sci.">
        <title>Red Clover (Trifolium pratense) and Zigzag Clover (T. medium) - A Picture of Genomic Similarities and Differences.</title>
        <authorList>
            <person name="Dluhosova J."/>
            <person name="Istvanek J."/>
            <person name="Nedelnik J."/>
            <person name="Repkova J."/>
        </authorList>
    </citation>
    <scope>NUCLEOTIDE SEQUENCE [LARGE SCALE GENOMIC DNA]</scope>
    <source>
        <strain evidence="2">cv. 10/8</strain>
        <tissue evidence="1">Leaf</tissue>
    </source>
</reference>
<proteinExistence type="predicted"/>
<evidence type="ECO:0000313" key="1">
    <source>
        <dbReference type="EMBL" id="MCI85973.1"/>
    </source>
</evidence>
<name>A0A392VEV2_9FABA</name>
<evidence type="ECO:0000313" key="2">
    <source>
        <dbReference type="Proteomes" id="UP000265520"/>
    </source>
</evidence>
<organism evidence="1 2">
    <name type="scientific">Trifolium medium</name>
    <dbReference type="NCBI Taxonomy" id="97028"/>
    <lineage>
        <taxon>Eukaryota</taxon>
        <taxon>Viridiplantae</taxon>
        <taxon>Streptophyta</taxon>
        <taxon>Embryophyta</taxon>
        <taxon>Tracheophyta</taxon>
        <taxon>Spermatophyta</taxon>
        <taxon>Magnoliopsida</taxon>
        <taxon>eudicotyledons</taxon>
        <taxon>Gunneridae</taxon>
        <taxon>Pentapetalae</taxon>
        <taxon>rosids</taxon>
        <taxon>fabids</taxon>
        <taxon>Fabales</taxon>
        <taxon>Fabaceae</taxon>
        <taxon>Papilionoideae</taxon>
        <taxon>50 kb inversion clade</taxon>
        <taxon>NPAAA clade</taxon>
        <taxon>Hologalegina</taxon>
        <taxon>IRL clade</taxon>
        <taxon>Trifolieae</taxon>
        <taxon>Trifolium</taxon>
    </lineage>
</organism>
<protein>
    <submittedName>
        <fullName evidence="1">Uncharacterized protein</fullName>
    </submittedName>
</protein>
<comment type="caution">
    <text evidence="1">The sequence shown here is derived from an EMBL/GenBank/DDBJ whole genome shotgun (WGS) entry which is preliminary data.</text>
</comment>
<accession>A0A392VEV2</accession>
<dbReference type="AlphaFoldDB" id="A0A392VEV2"/>
<sequence>MPLSTVKMSYPLVICTASTVVAVSHHPPLLMRHTD</sequence>